<dbReference type="AlphaFoldDB" id="A0A2G0CGQ4"/>
<evidence type="ECO:0000256" key="1">
    <source>
        <dbReference type="SAM" id="SignalP"/>
    </source>
</evidence>
<keyword evidence="1" id="KW-0732">Signal</keyword>
<comment type="caution">
    <text evidence="2">The sequence shown here is derived from an EMBL/GenBank/DDBJ whole genome shotgun (WGS) entry which is preliminary data.</text>
</comment>
<feature type="signal peptide" evidence="1">
    <location>
        <begin position="1"/>
        <end position="26"/>
    </location>
</feature>
<name>A0A2G0CGQ4_9BACT</name>
<evidence type="ECO:0008006" key="4">
    <source>
        <dbReference type="Google" id="ProtNLM"/>
    </source>
</evidence>
<sequence length="236" mass="26624">MRINRFRIFPLAAVLFFFAVFPSSLAAQQRLDVGVHLTPQLLPIQALNRGEVEREGDLMYTSGEDGIDLGVSAGGYLEYEVASGLFLRGGLDVVRKRYRYTVHAKRADASLDQSGVNRVAYTAMEIPLAILYRFDYLPNNDRFLIGVGAVAGRWVGDPQLKSAFYRGSSNHPPFRYNPYTLNLFAGFDRYLDSRFVLGFEPYVSYSPTPTEFRLETRTKAVAQLEAGLSLRLRFDN</sequence>
<accession>A0A2G0CGQ4</accession>
<dbReference type="EMBL" id="PDLO01000002">
    <property type="protein sequence ID" value="PHK99165.1"/>
    <property type="molecule type" value="Genomic_DNA"/>
</dbReference>
<keyword evidence="3" id="KW-1185">Reference proteome</keyword>
<gene>
    <name evidence="2" type="ORF">CGL56_06820</name>
</gene>
<organism evidence="2 3">
    <name type="scientific">Neolewinella marina</name>
    <dbReference type="NCBI Taxonomy" id="438751"/>
    <lineage>
        <taxon>Bacteria</taxon>
        <taxon>Pseudomonadati</taxon>
        <taxon>Bacteroidota</taxon>
        <taxon>Saprospiria</taxon>
        <taxon>Saprospirales</taxon>
        <taxon>Lewinellaceae</taxon>
        <taxon>Neolewinella</taxon>
    </lineage>
</organism>
<evidence type="ECO:0000313" key="3">
    <source>
        <dbReference type="Proteomes" id="UP000226437"/>
    </source>
</evidence>
<protein>
    <recommendedName>
        <fullName evidence="4">Outer membrane protein beta-barrel domain-containing protein</fullName>
    </recommendedName>
</protein>
<dbReference type="RefSeq" id="WP_099105782.1">
    <property type="nucleotide sequence ID" value="NZ_JAATJF010000002.1"/>
</dbReference>
<dbReference type="OrthoDB" id="1491858at2"/>
<feature type="chain" id="PRO_5013672690" description="Outer membrane protein beta-barrel domain-containing protein" evidence="1">
    <location>
        <begin position="27"/>
        <end position="236"/>
    </location>
</feature>
<reference evidence="2 3" key="1">
    <citation type="submission" date="2017-10" db="EMBL/GenBank/DDBJ databases">
        <title>The draft genome sequence of Lewinella marina KCTC 32374.</title>
        <authorList>
            <person name="Wang K."/>
        </authorList>
    </citation>
    <scope>NUCLEOTIDE SEQUENCE [LARGE SCALE GENOMIC DNA]</scope>
    <source>
        <strain evidence="2 3">MKG-38</strain>
    </source>
</reference>
<evidence type="ECO:0000313" key="2">
    <source>
        <dbReference type="EMBL" id="PHK99165.1"/>
    </source>
</evidence>
<proteinExistence type="predicted"/>
<dbReference type="Proteomes" id="UP000226437">
    <property type="component" value="Unassembled WGS sequence"/>
</dbReference>